<feature type="region of interest" description="Disordered" evidence="1">
    <location>
        <begin position="48"/>
        <end position="93"/>
    </location>
</feature>
<dbReference type="Proteomes" id="UP000193648">
    <property type="component" value="Unassembled WGS sequence"/>
</dbReference>
<feature type="compositionally biased region" description="Polar residues" evidence="1">
    <location>
        <begin position="75"/>
        <end position="93"/>
    </location>
</feature>
<proteinExistence type="predicted"/>
<sequence length="200" mass="21452">MTFYSNAKETWYPTAKGINNNNTTTNNIHHMSAFSLVDQHERPQMIQTSSQIQSRARKPSEQLNSKLQTRKSKKSLTWSFTEEPSPLSSTVTGATSPRLMATIVPKTAMGPCSAYRNGAKAELLIRLSSSPPTLPSSPRNSLKGDHCSSSREPLASGPYFDPSALGDFAPYRARVPAFKEVPPPAGSGSGPGSGSGVIKA</sequence>
<gene>
    <name evidence="2" type="ORF">BCR41DRAFT_402139</name>
</gene>
<protein>
    <submittedName>
        <fullName evidence="2">Uncharacterized protein</fullName>
    </submittedName>
</protein>
<name>A0A1Y2G8I6_9FUNG</name>
<organism evidence="2 3">
    <name type="scientific">Lobosporangium transversale</name>
    <dbReference type="NCBI Taxonomy" id="64571"/>
    <lineage>
        <taxon>Eukaryota</taxon>
        <taxon>Fungi</taxon>
        <taxon>Fungi incertae sedis</taxon>
        <taxon>Mucoromycota</taxon>
        <taxon>Mortierellomycotina</taxon>
        <taxon>Mortierellomycetes</taxon>
        <taxon>Mortierellales</taxon>
        <taxon>Mortierellaceae</taxon>
        <taxon>Lobosporangium</taxon>
    </lineage>
</organism>
<feature type="compositionally biased region" description="Low complexity" evidence="1">
    <location>
        <begin position="128"/>
        <end position="141"/>
    </location>
</feature>
<evidence type="ECO:0000313" key="3">
    <source>
        <dbReference type="Proteomes" id="UP000193648"/>
    </source>
</evidence>
<feature type="region of interest" description="Disordered" evidence="1">
    <location>
        <begin position="178"/>
        <end position="200"/>
    </location>
</feature>
<reference evidence="2 3" key="1">
    <citation type="submission" date="2016-07" db="EMBL/GenBank/DDBJ databases">
        <title>Pervasive Adenine N6-methylation of Active Genes in Fungi.</title>
        <authorList>
            <consortium name="DOE Joint Genome Institute"/>
            <person name="Mondo S.J."/>
            <person name="Dannebaum R.O."/>
            <person name="Kuo R.C."/>
            <person name="Labutti K."/>
            <person name="Haridas S."/>
            <person name="Kuo A."/>
            <person name="Salamov A."/>
            <person name="Ahrendt S.R."/>
            <person name="Lipzen A."/>
            <person name="Sullivan W."/>
            <person name="Andreopoulos W.B."/>
            <person name="Clum A."/>
            <person name="Lindquist E."/>
            <person name="Daum C."/>
            <person name="Ramamoorthy G.K."/>
            <person name="Gryganskyi A."/>
            <person name="Culley D."/>
            <person name="Magnuson J.K."/>
            <person name="James T.Y."/>
            <person name="O'Malley M.A."/>
            <person name="Stajich J.E."/>
            <person name="Spatafora J.W."/>
            <person name="Visel A."/>
            <person name="Grigoriev I.V."/>
        </authorList>
    </citation>
    <scope>NUCLEOTIDE SEQUENCE [LARGE SCALE GENOMIC DNA]</scope>
    <source>
        <strain evidence="2 3">NRRL 3116</strain>
    </source>
</reference>
<keyword evidence="3" id="KW-1185">Reference proteome</keyword>
<dbReference type="RefSeq" id="XP_021875526.1">
    <property type="nucleotide sequence ID" value="XM_022029279.1"/>
</dbReference>
<feature type="region of interest" description="Disordered" evidence="1">
    <location>
        <begin position="128"/>
        <end position="159"/>
    </location>
</feature>
<dbReference type="EMBL" id="MCFF01000077">
    <property type="protein sequence ID" value="ORY96107.1"/>
    <property type="molecule type" value="Genomic_DNA"/>
</dbReference>
<evidence type="ECO:0000256" key="1">
    <source>
        <dbReference type="SAM" id="MobiDB-lite"/>
    </source>
</evidence>
<accession>A0A1Y2G8I6</accession>
<dbReference type="InParanoid" id="A0A1Y2G8I6"/>
<feature type="compositionally biased region" description="Gly residues" evidence="1">
    <location>
        <begin position="187"/>
        <end position="200"/>
    </location>
</feature>
<dbReference type="AlphaFoldDB" id="A0A1Y2G8I6"/>
<comment type="caution">
    <text evidence="2">The sequence shown here is derived from an EMBL/GenBank/DDBJ whole genome shotgun (WGS) entry which is preliminary data.</text>
</comment>
<dbReference type="GeneID" id="33571122"/>
<evidence type="ECO:0000313" key="2">
    <source>
        <dbReference type="EMBL" id="ORY96107.1"/>
    </source>
</evidence>